<keyword evidence="2" id="KW-1185">Reference proteome</keyword>
<gene>
    <name evidence="1" type="ORF">PIB30_050585</name>
</gene>
<dbReference type="EMBL" id="JASCZI010121178">
    <property type="protein sequence ID" value="MED6160339.1"/>
    <property type="molecule type" value="Genomic_DNA"/>
</dbReference>
<evidence type="ECO:0000313" key="2">
    <source>
        <dbReference type="Proteomes" id="UP001341840"/>
    </source>
</evidence>
<name>A0ABU6UH31_9FABA</name>
<proteinExistence type="predicted"/>
<accession>A0ABU6UH31</accession>
<organism evidence="1 2">
    <name type="scientific">Stylosanthes scabra</name>
    <dbReference type="NCBI Taxonomy" id="79078"/>
    <lineage>
        <taxon>Eukaryota</taxon>
        <taxon>Viridiplantae</taxon>
        <taxon>Streptophyta</taxon>
        <taxon>Embryophyta</taxon>
        <taxon>Tracheophyta</taxon>
        <taxon>Spermatophyta</taxon>
        <taxon>Magnoliopsida</taxon>
        <taxon>eudicotyledons</taxon>
        <taxon>Gunneridae</taxon>
        <taxon>Pentapetalae</taxon>
        <taxon>rosids</taxon>
        <taxon>fabids</taxon>
        <taxon>Fabales</taxon>
        <taxon>Fabaceae</taxon>
        <taxon>Papilionoideae</taxon>
        <taxon>50 kb inversion clade</taxon>
        <taxon>dalbergioids sensu lato</taxon>
        <taxon>Dalbergieae</taxon>
        <taxon>Pterocarpus clade</taxon>
        <taxon>Stylosanthes</taxon>
    </lineage>
</organism>
<evidence type="ECO:0000313" key="1">
    <source>
        <dbReference type="EMBL" id="MED6160339.1"/>
    </source>
</evidence>
<reference evidence="1 2" key="1">
    <citation type="journal article" date="2023" name="Plants (Basel)">
        <title>Bridging the Gap: Combining Genomics and Transcriptomics Approaches to Understand Stylosanthes scabra, an Orphan Legume from the Brazilian Caatinga.</title>
        <authorList>
            <person name="Ferreira-Neto J.R.C."/>
            <person name="da Silva M.D."/>
            <person name="Binneck E."/>
            <person name="de Melo N.F."/>
            <person name="da Silva R.H."/>
            <person name="de Melo A.L.T.M."/>
            <person name="Pandolfi V."/>
            <person name="Bustamante F.O."/>
            <person name="Brasileiro-Vidal A.C."/>
            <person name="Benko-Iseppon A.M."/>
        </authorList>
    </citation>
    <scope>NUCLEOTIDE SEQUENCE [LARGE SCALE GENOMIC DNA]</scope>
    <source>
        <tissue evidence="1">Leaves</tissue>
    </source>
</reference>
<dbReference type="Proteomes" id="UP001341840">
    <property type="component" value="Unassembled WGS sequence"/>
</dbReference>
<protein>
    <submittedName>
        <fullName evidence="1">Uncharacterized protein</fullName>
    </submittedName>
</protein>
<sequence length="126" mass="14538">MPFIALAKQPDRYSPPASEIFQQQQSENHKLMGFPVQNKRPKLNSNIYRILRVITQESFPTDPVLAPDDHRSYFPGGPISRPQSLVVGTMAGGPPATTKRYNSNIPSYFTFYRNHDRTFRDENKRR</sequence>
<comment type="caution">
    <text evidence="1">The sequence shown here is derived from an EMBL/GenBank/DDBJ whole genome shotgun (WGS) entry which is preliminary data.</text>
</comment>